<dbReference type="EMBL" id="FUZT01000001">
    <property type="protein sequence ID" value="SKC42337.1"/>
    <property type="molecule type" value="Genomic_DNA"/>
</dbReference>
<keyword evidence="1" id="KW-0812">Transmembrane</keyword>
<dbReference type="RefSeq" id="WP_079489379.1">
    <property type="nucleotide sequence ID" value="NZ_FUZT01000001.1"/>
</dbReference>
<keyword evidence="5" id="KW-1185">Reference proteome</keyword>
<evidence type="ECO:0000256" key="1">
    <source>
        <dbReference type="SAM" id="Phobius"/>
    </source>
</evidence>
<dbReference type="InterPro" id="IPR052173">
    <property type="entry name" value="Beta-lactam_resp_regulator"/>
</dbReference>
<dbReference type="Gene3D" id="2.70.70.10">
    <property type="entry name" value="Glucose Permease (Domain IIA)"/>
    <property type="match status" value="1"/>
</dbReference>
<dbReference type="CDD" id="cd07341">
    <property type="entry name" value="M56_BlaR1_MecR1_like"/>
    <property type="match status" value="1"/>
</dbReference>
<organism evidence="4 5">
    <name type="scientific">Maledivibacter halophilus</name>
    <dbReference type="NCBI Taxonomy" id="36842"/>
    <lineage>
        <taxon>Bacteria</taxon>
        <taxon>Bacillati</taxon>
        <taxon>Bacillota</taxon>
        <taxon>Clostridia</taxon>
        <taxon>Peptostreptococcales</taxon>
        <taxon>Caminicellaceae</taxon>
        <taxon>Maledivibacter</taxon>
    </lineage>
</organism>
<evidence type="ECO:0000313" key="4">
    <source>
        <dbReference type="EMBL" id="SKC42337.1"/>
    </source>
</evidence>
<dbReference type="InterPro" id="IPR016047">
    <property type="entry name" value="M23ase_b-sheet_dom"/>
</dbReference>
<evidence type="ECO:0000259" key="2">
    <source>
        <dbReference type="Pfam" id="PF01551"/>
    </source>
</evidence>
<dbReference type="Pfam" id="PF01551">
    <property type="entry name" value="Peptidase_M23"/>
    <property type="match status" value="1"/>
</dbReference>
<feature type="transmembrane region" description="Helical" evidence="1">
    <location>
        <begin position="6"/>
        <end position="31"/>
    </location>
</feature>
<dbReference type="PANTHER" id="PTHR34978:SF3">
    <property type="entry name" value="SLR0241 PROTEIN"/>
    <property type="match status" value="1"/>
</dbReference>
<dbReference type="PANTHER" id="PTHR34978">
    <property type="entry name" value="POSSIBLE SENSOR-TRANSDUCER PROTEIN BLAR"/>
    <property type="match status" value="1"/>
</dbReference>
<evidence type="ECO:0000259" key="3">
    <source>
        <dbReference type="Pfam" id="PF05569"/>
    </source>
</evidence>
<feature type="transmembrane region" description="Helical" evidence="1">
    <location>
        <begin position="43"/>
        <end position="68"/>
    </location>
</feature>
<evidence type="ECO:0000313" key="5">
    <source>
        <dbReference type="Proteomes" id="UP000190285"/>
    </source>
</evidence>
<proteinExistence type="predicted"/>
<protein>
    <submittedName>
        <fullName evidence="4">Bla regulator protein blaR1</fullName>
    </submittedName>
</protein>
<feature type="transmembrane region" description="Helical" evidence="1">
    <location>
        <begin position="232"/>
        <end position="254"/>
    </location>
</feature>
<feature type="domain" description="M23ase beta-sheet core" evidence="2">
    <location>
        <begin position="411"/>
        <end position="505"/>
    </location>
</feature>
<keyword evidence="1" id="KW-0472">Membrane</keyword>
<feature type="transmembrane region" description="Helical" evidence="1">
    <location>
        <begin position="324"/>
        <end position="343"/>
    </location>
</feature>
<dbReference type="InterPro" id="IPR008756">
    <property type="entry name" value="Peptidase_M56"/>
</dbReference>
<name>A0A1T5IT22_9FIRM</name>
<dbReference type="SUPFAM" id="SSF51261">
    <property type="entry name" value="Duplicated hybrid motif"/>
    <property type="match status" value="1"/>
</dbReference>
<dbReference type="CDD" id="cd12797">
    <property type="entry name" value="M23_peptidase"/>
    <property type="match status" value="1"/>
</dbReference>
<dbReference type="OrthoDB" id="9762883at2"/>
<keyword evidence="1" id="KW-1133">Transmembrane helix</keyword>
<dbReference type="Proteomes" id="UP000190285">
    <property type="component" value="Unassembled WGS sequence"/>
</dbReference>
<dbReference type="STRING" id="36842.SAMN02194393_00720"/>
<sequence>MNYSEVFYWLIDTSIKGSLLIISILLIKLLLKNRLGARWHYSIWFLLLIRLVMPFAPQSSISVFNLFIHKNIITEKYSPNQIIGWFNTEITDPNLLHNNSSTAFEEPLTRYISLFMESSIHFKLVLIWFIVVISLSIFTIIVNVKFALNIKGNSFSVNDYINGILEDCKEKMGIGINIPIIQTSYVKAPALYGFIHPKLLLPVNIESQVNKNELQYIIFHELSHLKRKDIMVFWIMTFLKIIYWFNPIILYGFYQMRQDCEISCDALALSYIDYNDSKKYGKTIIRLLENNAKPLNHFMTAGLLSSKSQLKRRIRMIALFKKNAYKLSLVSIAILILMGGMFLTNAKEKTTEVNNTPQENNQIEIEEINNTQDNITEEETIKKMIWPLPDSTKIVSPFGWRVHPVLKTKKLHTGTDIAGKEGLSIVAAVDGVVIHSDVEGGYGKAIIIDHGDGVATLYAHCSELLVKKGQKVKAGDEIAKVGSSGLATQAHLHFEIRKDDEPVDPFKGYIDSKYDNK</sequence>
<feature type="transmembrane region" description="Helical" evidence="1">
    <location>
        <begin position="125"/>
        <end position="148"/>
    </location>
</feature>
<dbReference type="InterPro" id="IPR011055">
    <property type="entry name" value="Dup_hybrid_motif"/>
</dbReference>
<gene>
    <name evidence="4" type="ORF">SAMN02194393_00720</name>
</gene>
<dbReference type="Pfam" id="PF05569">
    <property type="entry name" value="Peptidase_M56"/>
    <property type="match status" value="1"/>
</dbReference>
<dbReference type="AlphaFoldDB" id="A0A1T5IT22"/>
<accession>A0A1T5IT22</accession>
<reference evidence="4 5" key="1">
    <citation type="submission" date="2017-02" db="EMBL/GenBank/DDBJ databases">
        <authorList>
            <person name="Peterson S.W."/>
        </authorList>
    </citation>
    <scope>NUCLEOTIDE SEQUENCE [LARGE SCALE GENOMIC DNA]</scope>
    <source>
        <strain evidence="4 5">M1</strain>
    </source>
</reference>
<feature type="domain" description="Peptidase M56" evidence="3">
    <location>
        <begin position="10"/>
        <end position="317"/>
    </location>
</feature>